<evidence type="ECO:0000256" key="2">
    <source>
        <dbReference type="ARBA" id="ARBA00023125"/>
    </source>
</evidence>
<evidence type="ECO:0000256" key="3">
    <source>
        <dbReference type="ARBA" id="ARBA00023163"/>
    </source>
</evidence>
<dbReference type="SUPFAM" id="SSF47413">
    <property type="entry name" value="lambda repressor-like DNA-binding domains"/>
    <property type="match status" value="1"/>
</dbReference>
<dbReference type="InterPro" id="IPR028082">
    <property type="entry name" value="Peripla_BP_I"/>
</dbReference>
<dbReference type="GO" id="GO:0003700">
    <property type="term" value="F:DNA-binding transcription factor activity"/>
    <property type="evidence" value="ECO:0007669"/>
    <property type="project" value="TreeGrafter"/>
</dbReference>
<gene>
    <name evidence="5" type="ORF">LX70_02804</name>
</gene>
<protein>
    <submittedName>
        <fullName evidence="5">LacI family transcriptional regulator</fullName>
    </submittedName>
</protein>
<dbReference type="EMBL" id="PVEP01000006">
    <property type="protein sequence ID" value="PQV55919.1"/>
    <property type="molecule type" value="Genomic_DNA"/>
</dbReference>
<sequence length="343" mass="36661">MARKLTITALARAAGLGVATVDRVLHDRPNVSPRARMQVAEAAARIGYPLPAALRGAATGDLAEVTLGFVLHKRGQPFYQRFAAEIGRACAARADLRIRPQIRFSPSQAPDDFAKEIGALAGDCQAIAATAVNHASLSRLAGDLARRGLPVFSMLNDFAGSSGSGYLGLDNLRVGRLAGWMMATRLQAPGKVAVFVGGTRWHGQAMRDTGFRACLRDHAPRITVLDTAVNLETRAVTYEATLDLLERVPDLSGLYVAGGGMEGAIAALRAARPPDRLTLIVNELTPDSRSALADRYVTMVIATPLEQLCTDLVDQMVRSVLTPGAKRPPPRKPDPLLYLPESV</sequence>
<dbReference type="GO" id="GO:0000976">
    <property type="term" value="F:transcription cis-regulatory region binding"/>
    <property type="evidence" value="ECO:0007669"/>
    <property type="project" value="TreeGrafter"/>
</dbReference>
<dbReference type="Gene3D" id="1.10.260.40">
    <property type="entry name" value="lambda repressor-like DNA-binding domains"/>
    <property type="match status" value="1"/>
</dbReference>
<dbReference type="CDD" id="cd01392">
    <property type="entry name" value="HTH_LacI"/>
    <property type="match status" value="1"/>
</dbReference>
<evidence type="ECO:0000313" key="6">
    <source>
        <dbReference type="Proteomes" id="UP000238338"/>
    </source>
</evidence>
<keyword evidence="3" id="KW-0804">Transcription</keyword>
<evidence type="ECO:0000313" key="5">
    <source>
        <dbReference type="EMBL" id="PQV55919.1"/>
    </source>
</evidence>
<reference evidence="5 6" key="1">
    <citation type="submission" date="2018-02" db="EMBL/GenBank/DDBJ databases">
        <title>Genomic Encyclopedia of Archaeal and Bacterial Type Strains, Phase II (KMG-II): from individual species to whole genera.</title>
        <authorList>
            <person name="Goeker M."/>
        </authorList>
    </citation>
    <scope>NUCLEOTIDE SEQUENCE [LARGE SCALE GENOMIC DNA]</scope>
    <source>
        <strain evidence="5 6">DSM 18921</strain>
    </source>
</reference>
<dbReference type="InterPro" id="IPR000843">
    <property type="entry name" value="HTH_LacI"/>
</dbReference>
<dbReference type="Pfam" id="PF00356">
    <property type="entry name" value="LacI"/>
    <property type="match status" value="1"/>
</dbReference>
<dbReference type="SMART" id="SM00354">
    <property type="entry name" value="HTH_LACI"/>
    <property type="match status" value="1"/>
</dbReference>
<organism evidence="5 6">
    <name type="scientific">Albidovulum denitrificans</name>
    <dbReference type="NCBI Taxonomy" id="404881"/>
    <lineage>
        <taxon>Bacteria</taxon>
        <taxon>Pseudomonadati</taxon>
        <taxon>Pseudomonadota</taxon>
        <taxon>Alphaproteobacteria</taxon>
        <taxon>Rhodobacterales</taxon>
        <taxon>Paracoccaceae</taxon>
        <taxon>Albidovulum</taxon>
    </lineage>
</organism>
<dbReference type="OrthoDB" id="9805774at2"/>
<name>A0A2S8S533_9RHOB</name>
<dbReference type="PANTHER" id="PTHR30146:SF152">
    <property type="entry name" value="TRANSCRIPTIONAL REGULATORY PROTEIN"/>
    <property type="match status" value="1"/>
</dbReference>
<proteinExistence type="predicted"/>
<keyword evidence="2" id="KW-0238">DNA-binding</keyword>
<feature type="domain" description="HTH lacI-type" evidence="4">
    <location>
        <begin position="5"/>
        <end position="59"/>
    </location>
</feature>
<evidence type="ECO:0000256" key="1">
    <source>
        <dbReference type="ARBA" id="ARBA00023015"/>
    </source>
</evidence>
<dbReference type="InterPro" id="IPR025997">
    <property type="entry name" value="SBP_2_dom"/>
</dbReference>
<dbReference type="InterPro" id="IPR010982">
    <property type="entry name" value="Lambda_DNA-bd_dom_sf"/>
</dbReference>
<dbReference type="Proteomes" id="UP000238338">
    <property type="component" value="Unassembled WGS sequence"/>
</dbReference>
<dbReference type="PROSITE" id="PS50932">
    <property type="entry name" value="HTH_LACI_2"/>
    <property type="match status" value="1"/>
</dbReference>
<comment type="caution">
    <text evidence="5">The sequence shown here is derived from an EMBL/GenBank/DDBJ whole genome shotgun (WGS) entry which is preliminary data.</text>
</comment>
<dbReference type="AlphaFoldDB" id="A0A2S8S533"/>
<accession>A0A2S8S533</accession>
<dbReference type="SUPFAM" id="SSF53822">
    <property type="entry name" value="Periplasmic binding protein-like I"/>
    <property type="match status" value="1"/>
</dbReference>
<dbReference type="Gene3D" id="3.40.50.2300">
    <property type="match status" value="1"/>
</dbReference>
<evidence type="ECO:0000259" key="4">
    <source>
        <dbReference type="PROSITE" id="PS50932"/>
    </source>
</evidence>
<dbReference type="RefSeq" id="WP_105515389.1">
    <property type="nucleotide sequence ID" value="NZ_PVEP01000006.1"/>
</dbReference>
<keyword evidence="1" id="KW-0805">Transcription regulation</keyword>
<dbReference type="CDD" id="cd06307">
    <property type="entry name" value="PBP1_sugar_binding"/>
    <property type="match status" value="1"/>
</dbReference>
<keyword evidence="6" id="KW-1185">Reference proteome</keyword>
<dbReference type="PANTHER" id="PTHR30146">
    <property type="entry name" value="LACI-RELATED TRANSCRIPTIONAL REPRESSOR"/>
    <property type="match status" value="1"/>
</dbReference>
<dbReference type="Pfam" id="PF13407">
    <property type="entry name" value="Peripla_BP_4"/>
    <property type="match status" value="1"/>
</dbReference>